<proteinExistence type="predicted"/>
<dbReference type="AlphaFoldDB" id="U6LWT2"/>
<gene>
    <name evidence="2" type="ORF">EBH_0054320</name>
</gene>
<reference evidence="2" key="2">
    <citation type="submission" date="2013-10" db="EMBL/GenBank/DDBJ databases">
        <authorList>
            <person name="Aslett M."/>
        </authorList>
    </citation>
    <scope>NUCLEOTIDE SEQUENCE [LARGE SCALE GENOMIC DNA]</scope>
    <source>
        <strain evidence="2">Houghton</strain>
    </source>
</reference>
<protein>
    <submittedName>
        <fullName evidence="2">Inner membrane complex associated protein 4, putative</fullName>
    </submittedName>
</protein>
<dbReference type="OrthoDB" id="448535at2759"/>
<feature type="region of interest" description="Disordered" evidence="1">
    <location>
        <begin position="1"/>
        <end position="126"/>
    </location>
</feature>
<name>U6LWT2_9EIME</name>
<feature type="compositionally biased region" description="Low complexity" evidence="1">
    <location>
        <begin position="34"/>
        <end position="44"/>
    </location>
</feature>
<dbReference type="Proteomes" id="UP000030750">
    <property type="component" value="Unassembled WGS sequence"/>
</dbReference>
<dbReference type="EMBL" id="HG713249">
    <property type="protein sequence ID" value="CDJ53049.1"/>
    <property type="molecule type" value="Genomic_DNA"/>
</dbReference>
<evidence type="ECO:0000256" key="1">
    <source>
        <dbReference type="SAM" id="MobiDB-lite"/>
    </source>
</evidence>
<evidence type="ECO:0000313" key="2">
    <source>
        <dbReference type="EMBL" id="CDJ53049.1"/>
    </source>
</evidence>
<evidence type="ECO:0000313" key="3">
    <source>
        <dbReference type="Proteomes" id="UP000030750"/>
    </source>
</evidence>
<dbReference type="VEuPathDB" id="ToxoDB:EBH_0054320"/>
<sequence>MDPRHRPPTTPTGPPPAGRWVGPPVDLFPSRVYNNNNNSSSSNNHYEVPQINTIPASGGPPVGAFHSYSPVQPQEAFRSPRAPPADLSPSSVPSWECMPPPMSSAPDRLLGPPSVGAPNPASESKTTREWLEVTAYQPVDIVTRTVEVPVTRTVDVYVPKPVIKEKIVEVPKLVPKYIEKIVEVPQVEWVERVVEVPEVIYKTKIVPKVEIRENIVEKPVFIQKWVEKVVEVSVVEEVIRYRTIHEPEEIIKYIPQGRQEEEWRGAPILTVPPHQTPELPPKWGSSPQSSPRTSLVKALPQQMEHLQ</sequence>
<accession>U6LWT2</accession>
<keyword evidence="3" id="KW-1185">Reference proteome</keyword>
<dbReference type="Pfam" id="PF12314">
    <property type="entry name" value="IMCp"/>
    <property type="match status" value="1"/>
</dbReference>
<feature type="region of interest" description="Disordered" evidence="1">
    <location>
        <begin position="266"/>
        <end position="307"/>
    </location>
</feature>
<organism evidence="2 3">
    <name type="scientific">Eimeria brunetti</name>
    <dbReference type="NCBI Taxonomy" id="51314"/>
    <lineage>
        <taxon>Eukaryota</taxon>
        <taxon>Sar</taxon>
        <taxon>Alveolata</taxon>
        <taxon>Apicomplexa</taxon>
        <taxon>Conoidasida</taxon>
        <taxon>Coccidia</taxon>
        <taxon>Eucoccidiorida</taxon>
        <taxon>Eimeriorina</taxon>
        <taxon>Eimeriidae</taxon>
        <taxon>Eimeria</taxon>
    </lineage>
</organism>
<feature type="compositionally biased region" description="Pro residues" evidence="1">
    <location>
        <begin position="8"/>
        <end position="17"/>
    </location>
</feature>
<dbReference type="InterPro" id="IPR022086">
    <property type="entry name" value="IMCp"/>
</dbReference>
<reference evidence="2" key="1">
    <citation type="submission" date="2013-10" db="EMBL/GenBank/DDBJ databases">
        <title>Genomic analysis of the causative agents of coccidiosis in chickens.</title>
        <authorList>
            <person name="Reid A.J."/>
            <person name="Blake D."/>
            <person name="Billington K."/>
            <person name="Browne H."/>
            <person name="Dunn M."/>
            <person name="Hung S."/>
            <person name="Kawahara F."/>
            <person name="Miranda-Saavedra D."/>
            <person name="Mourier T."/>
            <person name="Nagra H."/>
            <person name="Otto T.D."/>
            <person name="Rawlings N."/>
            <person name="Sanchez A."/>
            <person name="Sanders M."/>
            <person name="Subramaniam C."/>
            <person name="Tay Y."/>
            <person name="Dear P."/>
            <person name="Doerig C."/>
            <person name="Gruber A."/>
            <person name="Parkinson J."/>
            <person name="Shirley M."/>
            <person name="Wan K.L."/>
            <person name="Berriman M."/>
            <person name="Tomley F."/>
            <person name="Pain A."/>
        </authorList>
    </citation>
    <scope>NUCLEOTIDE SEQUENCE [LARGE SCALE GENOMIC DNA]</scope>
    <source>
        <strain evidence="2">Houghton</strain>
    </source>
</reference>